<keyword evidence="2" id="KW-1185">Reference proteome</keyword>
<evidence type="ECO:0000313" key="1">
    <source>
        <dbReference type="EMBL" id="MBA4710729.1"/>
    </source>
</evidence>
<dbReference type="EMBL" id="JACERN010000046">
    <property type="protein sequence ID" value="MBA4710729.1"/>
    <property type="molecule type" value="Genomic_DNA"/>
</dbReference>
<reference evidence="1 2" key="1">
    <citation type="submission" date="2020-07" db="EMBL/GenBank/DDBJ databases">
        <title>Draft genome sequence of violacein-producing bacteria and related species.</title>
        <authorList>
            <person name="Wilson H.S."/>
            <person name="De Leon M.E."/>
        </authorList>
    </citation>
    <scope>NUCLEOTIDE SEQUENCE [LARGE SCALE GENOMIC DNA]</scope>
    <source>
        <strain evidence="1 2">HSC-21Su07</strain>
    </source>
</reference>
<proteinExistence type="predicted"/>
<organism evidence="1 2">
    <name type="scientific">Aquitalea aquatica</name>
    <dbReference type="NCBI Taxonomy" id="3044273"/>
    <lineage>
        <taxon>Bacteria</taxon>
        <taxon>Pseudomonadati</taxon>
        <taxon>Pseudomonadota</taxon>
        <taxon>Betaproteobacteria</taxon>
        <taxon>Neisseriales</taxon>
        <taxon>Chromobacteriaceae</taxon>
        <taxon>Aquitalea</taxon>
    </lineage>
</organism>
<name>A0A838YDY4_9NEIS</name>
<dbReference type="Proteomes" id="UP000545606">
    <property type="component" value="Unassembled WGS sequence"/>
</dbReference>
<dbReference type="AlphaFoldDB" id="A0A838YDY4"/>
<gene>
    <name evidence="1" type="ORF">H2Z84_20325</name>
</gene>
<comment type="caution">
    <text evidence="1">The sequence shown here is derived from an EMBL/GenBank/DDBJ whole genome shotgun (WGS) entry which is preliminary data.</text>
</comment>
<evidence type="ECO:0000313" key="2">
    <source>
        <dbReference type="Proteomes" id="UP000545606"/>
    </source>
</evidence>
<sequence>MKVTPKQNVLLNASAWNPQPAYRAAPATAQMAGFQPGSEALAEYLDWVAYLDDLARQAREGQDDAGRRLALAKLRFLHRRVQLLHEQMMQGGRSQVKAGLEALLRLASELEQVVQELTGRQPPVVDEWPLPYRLYSRQPPPADGMHLMAGGRERRLRQRMAGNVLHADEQHAARLVLHGMRFVMALVRDGFGMAQHPLLLQAADQVLRINQLIGPEQGSI</sequence>
<accession>A0A838YDY4</accession>
<protein>
    <submittedName>
        <fullName evidence="1">Uncharacterized protein</fullName>
    </submittedName>
</protein>
<dbReference type="RefSeq" id="WP_181837602.1">
    <property type="nucleotide sequence ID" value="NZ_JACERN010000046.1"/>
</dbReference>